<dbReference type="RefSeq" id="WP_150456968.1">
    <property type="nucleotide sequence ID" value="NZ_VYKK01000004.1"/>
</dbReference>
<evidence type="ECO:0000256" key="1">
    <source>
        <dbReference type="SAM" id="MobiDB-lite"/>
    </source>
</evidence>
<accession>A0A5J5GHH5</accession>
<proteinExistence type="predicted"/>
<protein>
    <submittedName>
        <fullName evidence="2">Uncharacterized protein</fullName>
    </submittedName>
</protein>
<organism evidence="2 3">
    <name type="scientific">Paenibacillus spiritus</name>
    <dbReference type="NCBI Taxonomy" id="2496557"/>
    <lineage>
        <taxon>Bacteria</taxon>
        <taxon>Bacillati</taxon>
        <taxon>Bacillota</taxon>
        <taxon>Bacilli</taxon>
        <taxon>Bacillales</taxon>
        <taxon>Paenibacillaceae</taxon>
        <taxon>Paenibacillus</taxon>
    </lineage>
</organism>
<dbReference type="Proteomes" id="UP000367750">
    <property type="component" value="Unassembled WGS sequence"/>
</dbReference>
<feature type="compositionally biased region" description="Low complexity" evidence="1">
    <location>
        <begin position="89"/>
        <end position="104"/>
    </location>
</feature>
<name>A0A5J5GHH5_9BACL</name>
<feature type="region of interest" description="Disordered" evidence="1">
    <location>
        <begin position="89"/>
        <end position="133"/>
    </location>
</feature>
<reference evidence="2 3" key="1">
    <citation type="submission" date="2019-09" db="EMBL/GenBank/DDBJ databases">
        <title>Bacillus ochoae sp. nov., Paenibacillus whitsoniae sp. nov., Paenibacillus spiritus sp. nov. Isolated from the Mars Exploration Rover during spacecraft assembly.</title>
        <authorList>
            <person name="Seuylemezian A."/>
            <person name="Vaishampayan P."/>
        </authorList>
    </citation>
    <scope>NUCLEOTIDE SEQUENCE [LARGE SCALE GENOMIC DNA]</scope>
    <source>
        <strain evidence="2 3">MER_111</strain>
    </source>
</reference>
<sequence>MNRAGKKIAVLGLWIGIGVLVGMQFGGGKAAVSSPVPGYRVLPAGNQPAAAAPAAGTGAVTGYRVEPDGGGGYLYIPVTLLPSGSAGAAGTAAAGTGSSGAGTAVSPESAKSSGGQTVLPDPGGGGLPSGKEAALTPGQILVPEAPEPPVDVLADKTAGLLQDASRAGIRWIVSLFDSGE</sequence>
<dbReference type="AlphaFoldDB" id="A0A5J5GHH5"/>
<evidence type="ECO:0000313" key="3">
    <source>
        <dbReference type="Proteomes" id="UP000367750"/>
    </source>
</evidence>
<gene>
    <name evidence="2" type="ORF">F4V43_04140</name>
</gene>
<dbReference type="OrthoDB" id="2659794at2"/>
<evidence type="ECO:0000313" key="2">
    <source>
        <dbReference type="EMBL" id="KAA9007679.1"/>
    </source>
</evidence>
<comment type="caution">
    <text evidence="2">The sequence shown here is derived from an EMBL/GenBank/DDBJ whole genome shotgun (WGS) entry which is preliminary data.</text>
</comment>
<dbReference type="EMBL" id="VYKK01000004">
    <property type="protein sequence ID" value="KAA9007679.1"/>
    <property type="molecule type" value="Genomic_DNA"/>
</dbReference>
<keyword evidence="3" id="KW-1185">Reference proteome</keyword>